<dbReference type="PROSITE" id="PS00041">
    <property type="entry name" value="HTH_ARAC_FAMILY_1"/>
    <property type="match status" value="1"/>
</dbReference>
<evidence type="ECO:0000256" key="1">
    <source>
        <dbReference type="ARBA" id="ARBA00023015"/>
    </source>
</evidence>
<dbReference type="PANTHER" id="PTHR46796">
    <property type="entry name" value="HTH-TYPE TRANSCRIPTIONAL ACTIVATOR RHAS-RELATED"/>
    <property type="match status" value="1"/>
</dbReference>
<dbReference type="InterPro" id="IPR050204">
    <property type="entry name" value="AraC_XylS_family_regulators"/>
</dbReference>
<dbReference type="InterPro" id="IPR035418">
    <property type="entry name" value="AraC-bd_2"/>
</dbReference>
<evidence type="ECO:0000313" key="5">
    <source>
        <dbReference type="EMBL" id="MBM7413320.1"/>
    </source>
</evidence>
<dbReference type="Pfam" id="PF14525">
    <property type="entry name" value="AraC_binding_2"/>
    <property type="match status" value="1"/>
</dbReference>
<protein>
    <submittedName>
        <fullName evidence="5">AraC-like DNA-binding protein</fullName>
    </submittedName>
</protein>
<sequence length="322" mass="35129">MTALLRRHPVLATADLDEARSSVGQSFCPHRLTVGPRRGALSVVHNAASVGGIGINYLRYGQDVRITPGTFDSFYLVQIPLNGTARVKVGDTVVQSDRRFASLPSPTLPVDMEWSADCEQLLVHIPRDAVQSAAETHPGAPSDPVVFHPLVDMNSPAMSSWMRIVHLACDEAERETGVLSSPLAASHFEQVIVAGLLAAQPNTSVQPSQPARTAVTSRTVRCALDLIHEQPEYPWRVTELATRVGVGPRTLQAAFQRERGTTPLEELRRARLARAHADLVDARPDGTSVTEVATRWGFFHLGRFSQFYRAEFGLSPSQTLAS</sequence>
<comment type="caution">
    <text evidence="5">The sequence shown here is derived from an EMBL/GenBank/DDBJ whole genome shotgun (WGS) entry which is preliminary data.</text>
</comment>
<dbReference type="Gene3D" id="1.10.10.60">
    <property type="entry name" value="Homeodomain-like"/>
    <property type="match status" value="1"/>
</dbReference>
<dbReference type="RefSeq" id="WP_204865920.1">
    <property type="nucleotide sequence ID" value="NZ_JAFBBK010000001.1"/>
</dbReference>
<organism evidence="5 6">
    <name type="scientific">Rhodococcoides corynebacterioides</name>
    <dbReference type="NCBI Taxonomy" id="53972"/>
    <lineage>
        <taxon>Bacteria</taxon>
        <taxon>Bacillati</taxon>
        <taxon>Actinomycetota</taxon>
        <taxon>Actinomycetes</taxon>
        <taxon>Mycobacteriales</taxon>
        <taxon>Nocardiaceae</taxon>
        <taxon>Rhodococcoides</taxon>
    </lineage>
</organism>
<keyword evidence="2" id="KW-0238">DNA-binding</keyword>
<dbReference type="SUPFAM" id="SSF46689">
    <property type="entry name" value="Homeodomain-like"/>
    <property type="match status" value="2"/>
</dbReference>
<evidence type="ECO:0000313" key="6">
    <source>
        <dbReference type="Proteomes" id="UP000703038"/>
    </source>
</evidence>
<dbReference type="SMART" id="SM00342">
    <property type="entry name" value="HTH_ARAC"/>
    <property type="match status" value="1"/>
</dbReference>
<keyword evidence="1" id="KW-0805">Transcription regulation</keyword>
<dbReference type="EMBL" id="JAFBBK010000001">
    <property type="protein sequence ID" value="MBM7413320.1"/>
    <property type="molecule type" value="Genomic_DNA"/>
</dbReference>
<dbReference type="InterPro" id="IPR018060">
    <property type="entry name" value="HTH_AraC"/>
</dbReference>
<evidence type="ECO:0000259" key="4">
    <source>
        <dbReference type="PROSITE" id="PS01124"/>
    </source>
</evidence>
<proteinExistence type="predicted"/>
<dbReference type="Pfam" id="PF12833">
    <property type="entry name" value="HTH_18"/>
    <property type="match status" value="1"/>
</dbReference>
<gene>
    <name evidence="5" type="ORF">JOE42_000053</name>
</gene>
<keyword evidence="6" id="KW-1185">Reference proteome</keyword>
<reference evidence="5 6" key="1">
    <citation type="submission" date="2021-01" db="EMBL/GenBank/DDBJ databases">
        <title>Genomics of switchgrass bacterial isolates.</title>
        <authorList>
            <person name="Shade A."/>
        </authorList>
    </citation>
    <scope>NUCLEOTIDE SEQUENCE [LARGE SCALE GENOMIC DNA]</scope>
    <source>
        <strain evidence="5 6">PvP111</strain>
    </source>
</reference>
<dbReference type="PROSITE" id="PS01124">
    <property type="entry name" value="HTH_ARAC_FAMILY_2"/>
    <property type="match status" value="1"/>
</dbReference>
<dbReference type="InterPro" id="IPR009057">
    <property type="entry name" value="Homeodomain-like_sf"/>
</dbReference>
<feature type="domain" description="HTH araC/xylS-type" evidence="4">
    <location>
        <begin position="221"/>
        <end position="322"/>
    </location>
</feature>
<dbReference type="Proteomes" id="UP000703038">
    <property type="component" value="Unassembled WGS sequence"/>
</dbReference>
<name>A0ABS2KMX6_9NOCA</name>
<dbReference type="PANTHER" id="PTHR46796:SF12">
    <property type="entry name" value="HTH-TYPE DNA-BINDING TRANSCRIPTIONAL ACTIVATOR EUTR"/>
    <property type="match status" value="1"/>
</dbReference>
<evidence type="ECO:0000256" key="3">
    <source>
        <dbReference type="ARBA" id="ARBA00023163"/>
    </source>
</evidence>
<dbReference type="InterPro" id="IPR018062">
    <property type="entry name" value="HTH_AraC-typ_CS"/>
</dbReference>
<evidence type="ECO:0000256" key="2">
    <source>
        <dbReference type="ARBA" id="ARBA00023125"/>
    </source>
</evidence>
<accession>A0ABS2KMX6</accession>
<keyword evidence="3" id="KW-0804">Transcription</keyword>